<dbReference type="RefSeq" id="WP_231144058.1">
    <property type="nucleotide sequence ID" value="NZ_CP088100.1"/>
</dbReference>
<dbReference type="InterPro" id="IPR003010">
    <property type="entry name" value="C-N_Hydrolase"/>
</dbReference>
<protein>
    <recommendedName>
        <fullName evidence="2">CN hydrolase domain-containing protein</fullName>
    </recommendedName>
</protein>
<comment type="similarity">
    <text evidence="1">Belongs to the carbon-nitrogen hydrolase superfamily. Nitrilase family.</text>
</comment>
<evidence type="ECO:0000259" key="2">
    <source>
        <dbReference type="PROSITE" id="PS50263"/>
    </source>
</evidence>
<accession>A0ABY3QQI3</accession>
<dbReference type="InterPro" id="IPR044149">
    <property type="entry name" value="Nitrilases_CHs"/>
</dbReference>
<proteinExistence type="inferred from homology"/>
<dbReference type="PROSITE" id="PS50263">
    <property type="entry name" value="CN_HYDROLASE"/>
    <property type="match status" value="1"/>
</dbReference>
<keyword evidence="4" id="KW-1185">Reference proteome</keyword>
<dbReference type="PANTHER" id="PTHR46044:SF1">
    <property type="entry name" value="CN HYDROLASE DOMAIN-CONTAINING PROTEIN"/>
    <property type="match status" value="1"/>
</dbReference>
<dbReference type="SUPFAM" id="SSF56317">
    <property type="entry name" value="Carbon-nitrogen hydrolase"/>
    <property type="match status" value="1"/>
</dbReference>
<dbReference type="InterPro" id="IPR036526">
    <property type="entry name" value="C-N_Hydrolase_sf"/>
</dbReference>
<dbReference type="EMBL" id="CP088100">
    <property type="protein sequence ID" value="UFW88274.1"/>
    <property type="molecule type" value="Genomic_DNA"/>
</dbReference>
<evidence type="ECO:0000313" key="3">
    <source>
        <dbReference type="EMBL" id="UFW88274.1"/>
    </source>
</evidence>
<feature type="domain" description="CN hydrolase" evidence="2">
    <location>
        <begin position="1"/>
        <end position="73"/>
    </location>
</feature>
<sequence>MSTRQHALESACFVVSATAWLNADQQAQIANDTGGAIGPIAGGCFTAIVAPDGQLIGEPLKEGEGEVIADLDFIEIDGRKRVMDASGHYSRPELISLLIDRTPSSHVHERIVPPRDVAPNDLHRENRAGDAA</sequence>
<name>A0ABY3QQI3_9BRAD</name>
<organism evidence="3 4">
    <name type="scientific">Bradyrhizobium barranii</name>
    <dbReference type="NCBI Taxonomy" id="2992140"/>
    <lineage>
        <taxon>Bacteria</taxon>
        <taxon>Pseudomonadati</taxon>
        <taxon>Pseudomonadota</taxon>
        <taxon>Alphaproteobacteria</taxon>
        <taxon>Hyphomicrobiales</taxon>
        <taxon>Nitrobacteraceae</taxon>
        <taxon>Bradyrhizobium</taxon>
    </lineage>
</organism>
<dbReference type="Gene3D" id="3.60.110.10">
    <property type="entry name" value="Carbon-nitrogen hydrolase"/>
    <property type="match status" value="1"/>
</dbReference>
<dbReference type="PANTHER" id="PTHR46044">
    <property type="entry name" value="NITRILASE"/>
    <property type="match status" value="1"/>
</dbReference>
<reference evidence="3" key="1">
    <citation type="submission" date="2021-11" db="EMBL/GenBank/DDBJ databases">
        <title>Australian commercial rhizobial inoculants.</title>
        <authorList>
            <person name="Kohlmeier M.G."/>
            <person name="O'Hara G.W."/>
            <person name="Colombi E."/>
            <person name="Ramsay J.P."/>
            <person name="Terpolilli J."/>
        </authorList>
    </citation>
    <scope>NUCLEOTIDE SEQUENCE</scope>
    <source>
        <strain evidence="3">CC829</strain>
    </source>
</reference>
<evidence type="ECO:0000313" key="4">
    <source>
        <dbReference type="Proteomes" id="UP001430990"/>
    </source>
</evidence>
<dbReference type="Proteomes" id="UP001430990">
    <property type="component" value="Chromosome"/>
</dbReference>
<evidence type="ECO:0000256" key="1">
    <source>
        <dbReference type="ARBA" id="ARBA00008129"/>
    </source>
</evidence>
<gene>
    <name evidence="3" type="ORF">BjapCC829_06755</name>
</gene>